<protein>
    <submittedName>
        <fullName evidence="1">Uncharacterized protein</fullName>
    </submittedName>
</protein>
<dbReference type="EMBL" id="CM000135">
    <property type="protein sequence ID" value="EAY78624.1"/>
    <property type="molecule type" value="Genomic_DNA"/>
</dbReference>
<name>A2Z7P0_ORYSI</name>
<dbReference type="Gramene" id="BGIOSGA031864-TA">
    <property type="protein sequence ID" value="BGIOSGA031864-PA"/>
    <property type="gene ID" value="BGIOSGA031864"/>
</dbReference>
<organism evidence="1 2">
    <name type="scientific">Oryza sativa subsp. indica</name>
    <name type="common">Rice</name>
    <dbReference type="NCBI Taxonomy" id="39946"/>
    <lineage>
        <taxon>Eukaryota</taxon>
        <taxon>Viridiplantae</taxon>
        <taxon>Streptophyta</taxon>
        <taxon>Embryophyta</taxon>
        <taxon>Tracheophyta</taxon>
        <taxon>Spermatophyta</taxon>
        <taxon>Magnoliopsida</taxon>
        <taxon>Liliopsida</taxon>
        <taxon>Poales</taxon>
        <taxon>Poaceae</taxon>
        <taxon>BOP clade</taxon>
        <taxon>Oryzoideae</taxon>
        <taxon>Oryzeae</taxon>
        <taxon>Oryzinae</taxon>
        <taxon>Oryza</taxon>
        <taxon>Oryza sativa</taxon>
    </lineage>
</organism>
<evidence type="ECO:0000313" key="1">
    <source>
        <dbReference type="EMBL" id="EAY78624.1"/>
    </source>
</evidence>
<gene>
    <name evidence="1" type="ORF">OsI_33724</name>
</gene>
<dbReference type="Proteomes" id="UP000007015">
    <property type="component" value="Chromosome 10"/>
</dbReference>
<sequence>MSKEEGGLGIRDLKAHNLSLLMKLASKLLSGSPEPCFHWLRAQHLQNEIPILARPTDTPNLPLASLQRQVKLQQQQNAQKWSSDPHCNICPAIESADHIVLRCKLAEALWTKLGLNSIAIQCTDILQFVDEVLGSSQGHLKLGWLICFAACAHNLWKARNDAVFN</sequence>
<proteinExistence type="predicted"/>
<evidence type="ECO:0000313" key="2">
    <source>
        <dbReference type="Proteomes" id="UP000007015"/>
    </source>
</evidence>
<keyword evidence="2" id="KW-1185">Reference proteome</keyword>
<dbReference type="HOGENOM" id="CLU_1613519_0_0_1"/>
<accession>A2Z7P0</accession>
<dbReference type="AlphaFoldDB" id="A2Z7P0"/>
<reference evidence="1 2" key="1">
    <citation type="journal article" date="2005" name="PLoS Biol.">
        <title>The genomes of Oryza sativa: a history of duplications.</title>
        <authorList>
            <person name="Yu J."/>
            <person name="Wang J."/>
            <person name="Lin W."/>
            <person name="Li S."/>
            <person name="Li H."/>
            <person name="Zhou J."/>
            <person name="Ni P."/>
            <person name="Dong W."/>
            <person name="Hu S."/>
            <person name="Zeng C."/>
            <person name="Zhang J."/>
            <person name="Zhang Y."/>
            <person name="Li R."/>
            <person name="Xu Z."/>
            <person name="Li S."/>
            <person name="Li X."/>
            <person name="Zheng H."/>
            <person name="Cong L."/>
            <person name="Lin L."/>
            <person name="Yin J."/>
            <person name="Geng J."/>
            <person name="Li G."/>
            <person name="Shi J."/>
            <person name="Liu J."/>
            <person name="Lv H."/>
            <person name="Li J."/>
            <person name="Wang J."/>
            <person name="Deng Y."/>
            <person name="Ran L."/>
            <person name="Shi X."/>
            <person name="Wang X."/>
            <person name="Wu Q."/>
            <person name="Li C."/>
            <person name="Ren X."/>
            <person name="Wang J."/>
            <person name="Wang X."/>
            <person name="Li D."/>
            <person name="Liu D."/>
            <person name="Zhang X."/>
            <person name="Ji Z."/>
            <person name="Zhao W."/>
            <person name="Sun Y."/>
            <person name="Zhang Z."/>
            <person name="Bao J."/>
            <person name="Han Y."/>
            <person name="Dong L."/>
            <person name="Ji J."/>
            <person name="Chen P."/>
            <person name="Wu S."/>
            <person name="Liu J."/>
            <person name="Xiao Y."/>
            <person name="Bu D."/>
            <person name="Tan J."/>
            <person name="Yang L."/>
            <person name="Ye C."/>
            <person name="Zhang J."/>
            <person name="Xu J."/>
            <person name="Zhou Y."/>
            <person name="Yu Y."/>
            <person name="Zhang B."/>
            <person name="Zhuang S."/>
            <person name="Wei H."/>
            <person name="Liu B."/>
            <person name="Lei M."/>
            <person name="Yu H."/>
            <person name="Li Y."/>
            <person name="Xu H."/>
            <person name="Wei S."/>
            <person name="He X."/>
            <person name="Fang L."/>
            <person name="Zhang Z."/>
            <person name="Zhang Y."/>
            <person name="Huang X."/>
            <person name="Su Z."/>
            <person name="Tong W."/>
            <person name="Li J."/>
            <person name="Tong Z."/>
            <person name="Li S."/>
            <person name="Ye J."/>
            <person name="Wang L."/>
            <person name="Fang L."/>
            <person name="Lei T."/>
            <person name="Chen C."/>
            <person name="Chen H."/>
            <person name="Xu Z."/>
            <person name="Li H."/>
            <person name="Huang H."/>
            <person name="Zhang F."/>
            <person name="Xu H."/>
            <person name="Li N."/>
            <person name="Zhao C."/>
            <person name="Li S."/>
            <person name="Dong L."/>
            <person name="Huang Y."/>
            <person name="Li L."/>
            <person name="Xi Y."/>
            <person name="Qi Q."/>
            <person name="Li W."/>
            <person name="Zhang B."/>
            <person name="Hu W."/>
            <person name="Zhang Y."/>
            <person name="Tian X."/>
            <person name="Jiao Y."/>
            <person name="Liang X."/>
            <person name="Jin J."/>
            <person name="Gao L."/>
            <person name="Zheng W."/>
            <person name="Hao B."/>
            <person name="Liu S."/>
            <person name="Wang W."/>
            <person name="Yuan L."/>
            <person name="Cao M."/>
            <person name="McDermott J."/>
            <person name="Samudrala R."/>
            <person name="Wang J."/>
            <person name="Wong G.K."/>
            <person name="Yang H."/>
        </authorList>
    </citation>
    <scope>NUCLEOTIDE SEQUENCE [LARGE SCALE GENOMIC DNA]</scope>
    <source>
        <strain evidence="2">cv. 93-11</strain>
    </source>
</reference>